<organism evidence="1 2">
    <name type="scientific">Trichomonas vaginalis (strain ATCC PRA-98 / G3)</name>
    <dbReference type="NCBI Taxonomy" id="412133"/>
    <lineage>
        <taxon>Eukaryota</taxon>
        <taxon>Metamonada</taxon>
        <taxon>Parabasalia</taxon>
        <taxon>Trichomonadida</taxon>
        <taxon>Trichomonadidae</taxon>
        <taxon>Trichomonas</taxon>
    </lineage>
</organism>
<proteinExistence type="predicted"/>
<dbReference type="VEuPathDB" id="TrichDB:TVAG_199050"/>
<dbReference type="EMBL" id="DS113190">
    <property type="protein sequence ID" value="EAY21466.1"/>
    <property type="molecule type" value="Genomic_DNA"/>
</dbReference>
<dbReference type="KEGG" id="tva:5467014"/>
<evidence type="ECO:0000313" key="1">
    <source>
        <dbReference type="EMBL" id="EAY21466.1"/>
    </source>
</evidence>
<dbReference type="AlphaFoldDB" id="A2DDU0"/>
<accession>A2DDU0</accession>
<dbReference type="Proteomes" id="UP000001542">
    <property type="component" value="Unassembled WGS sequence"/>
</dbReference>
<dbReference type="InParanoid" id="A2DDU0"/>
<name>A2DDU0_TRIV3</name>
<gene>
    <name evidence="1" type="ORF">TVAG_199050</name>
</gene>
<reference evidence="1" key="2">
    <citation type="journal article" date="2007" name="Science">
        <title>Draft genome sequence of the sexually transmitted pathogen Trichomonas vaginalis.</title>
        <authorList>
            <person name="Carlton J.M."/>
            <person name="Hirt R.P."/>
            <person name="Silva J.C."/>
            <person name="Delcher A.L."/>
            <person name="Schatz M."/>
            <person name="Zhao Q."/>
            <person name="Wortman J.R."/>
            <person name="Bidwell S.L."/>
            <person name="Alsmark U.C.M."/>
            <person name="Besteiro S."/>
            <person name="Sicheritz-Ponten T."/>
            <person name="Noel C.J."/>
            <person name="Dacks J.B."/>
            <person name="Foster P.G."/>
            <person name="Simillion C."/>
            <person name="Van de Peer Y."/>
            <person name="Miranda-Saavedra D."/>
            <person name="Barton G.J."/>
            <person name="Westrop G.D."/>
            <person name="Mueller S."/>
            <person name="Dessi D."/>
            <person name="Fiori P.L."/>
            <person name="Ren Q."/>
            <person name="Paulsen I."/>
            <person name="Zhang H."/>
            <person name="Bastida-Corcuera F.D."/>
            <person name="Simoes-Barbosa A."/>
            <person name="Brown M.T."/>
            <person name="Hayes R.D."/>
            <person name="Mukherjee M."/>
            <person name="Okumura C.Y."/>
            <person name="Schneider R."/>
            <person name="Smith A.J."/>
            <person name="Vanacova S."/>
            <person name="Villalvazo M."/>
            <person name="Haas B.J."/>
            <person name="Pertea M."/>
            <person name="Feldblyum T.V."/>
            <person name="Utterback T.R."/>
            <person name="Shu C.L."/>
            <person name="Osoegawa K."/>
            <person name="de Jong P.J."/>
            <person name="Hrdy I."/>
            <person name="Horvathova L."/>
            <person name="Zubacova Z."/>
            <person name="Dolezal P."/>
            <person name="Malik S.B."/>
            <person name="Logsdon J.M. Jr."/>
            <person name="Henze K."/>
            <person name="Gupta A."/>
            <person name="Wang C.C."/>
            <person name="Dunne R.L."/>
            <person name="Upcroft J.A."/>
            <person name="Upcroft P."/>
            <person name="White O."/>
            <person name="Salzberg S.L."/>
            <person name="Tang P."/>
            <person name="Chiu C.-H."/>
            <person name="Lee Y.-S."/>
            <person name="Embley T.M."/>
            <person name="Coombs G.H."/>
            <person name="Mottram J.C."/>
            <person name="Tachezy J."/>
            <person name="Fraser-Liggett C.M."/>
            <person name="Johnson P.J."/>
        </authorList>
    </citation>
    <scope>NUCLEOTIDE SEQUENCE [LARGE SCALE GENOMIC DNA]</scope>
    <source>
        <strain evidence="1">G3</strain>
    </source>
</reference>
<dbReference type="VEuPathDB" id="TrichDB:TVAGG3_0999550"/>
<reference evidence="1" key="1">
    <citation type="submission" date="2006-10" db="EMBL/GenBank/DDBJ databases">
        <authorList>
            <person name="Amadeo P."/>
            <person name="Zhao Q."/>
            <person name="Wortman J."/>
            <person name="Fraser-Liggett C."/>
            <person name="Carlton J."/>
        </authorList>
    </citation>
    <scope>NUCLEOTIDE SEQUENCE</scope>
    <source>
        <strain evidence="1">G3</strain>
    </source>
</reference>
<keyword evidence="2" id="KW-1185">Reference proteome</keyword>
<dbReference type="RefSeq" id="XP_001582452.1">
    <property type="nucleotide sequence ID" value="XM_001582402.1"/>
</dbReference>
<protein>
    <submittedName>
        <fullName evidence="1">Uncharacterized protein</fullName>
    </submittedName>
</protein>
<evidence type="ECO:0000313" key="2">
    <source>
        <dbReference type="Proteomes" id="UP000001542"/>
    </source>
</evidence>
<sequence>MDYKISDENLQDPKILDANNDKEDIPCLSGGDFIIMAKNITDCYEDIANRENELFQTLDQLCSYRFEKDIDIVDELNNINFFEIIKLILNFAFETKNQDEFGLTLAFIDILTSTTTIYSTSLYEHEIVDFFIATFENTPEDLYTTELSIIFNILHDSDIKILEDFVKSKSILQLFDLFSYCPNYLNHNMIVQTIETIFARLNLSNIGLENELKGFSANFIQSFLKIANIIVFDDDQNIENVQTTDVSLLKIFSRILLISGYDGNEDMLFRFVQFLIDMHERSEECDSYCCYCLSNLILYFETPKFFMQVYALFNFHDIFVDIASKSSEYQSNYIKLFFVFLNRLVFLKCLDESITDIFTVISSALPDLILKAKQTYINSLNAVINGSFDLCYTVLSSGLLNATMELIEIDDLNSNQKIANVFMAVYYSLEEHGIGKLLLDDEHVPDWLNLLEDVENEPGESFEIIKHILTA</sequence>